<proteinExistence type="predicted"/>
<accession>A0AA35ST44</accession>
<feature type="compositionally biased region" description="Basic residues" evidence="1">
    <location>
        <begin position="185"/>
        <end position="195"/>
    </location>
</feature>
<comment type="caution">
    <text evidence="3">The sequence shown here is derived from an EMBL/GenBank/DDBJ whole genome shotgun (WGS) entry which is preliminary data.</text>
</comment>
<dbReference type="EMBL" id="CASHTH010002719">
    <property type="protein sequence ID" value="CAI8034236.1"/>
    <property type="molecule type" value="Genomic_DNA"/>
</dbReference>
<dbReference type="AlphaFoldDB" id="A0AA35ST44"/>
<keyword evidence="2" id="KW-0472">Membrane</keyword>
<evidence type="ECO:0000313" key="3">
    <source>
        <dbReference type="EMBL" id="CAI8034236.1"/>
    </source>
</evidence>
<evidence type="ECO:0000256" key="1">
    <source>
        <dbReference type="SAM" id="MobiDB-lite"/>
    </source>
</evidence>
<feature type="compositionally biased region" description="Low complexity" evidence="1">
    <location>
        <begin position="126"/>
        <end position="139"/>
    </location>
</feature>
<feature type="region of interest" description="Disordered" evidence="1">
    <location>
        <begin position="119"/>
        <end position="195"/>
    </location>
</feature>
<gene>
    <name evidence="3" type="ORF">GBAR_LOCUS19295</name>
</gene>
<organism evidence="3 4">
    <name type="scientific">Geodia barretti</name>
    <name type="common">Barrett's horny sponge</name>
    <dbReference type="NCBI Taxonomy" id="519541"/>
    <lineage>
        <taxon>Eukaryota</taxon>
        <taxon>Metazoa</taxon>
        <taxon>Porifera</taxon>
        <taxon>Demospongiae</taxon>
        <taxon>Heteroscleromorpha</taxon>
        <taxon>Tetractinellida</taxon>
        <taxon>Astrophorina</taxon>
        <taxon>Geodiidae</taxon>
        <taxon>Geodia</taxon>
    </lineage>
</organism>
<name>A0AA35ST44_GEOBA</name>
<reference evidence="3" key="1">
    <citation type="submission" date="2023-03" db="EMBL/GenBank/DDBJ databases">
        <authorList>
            <person name="Steffen K."/>
            <person name="Cardenas P."/>
        </authorList>
    </citation>
    <scope>NUCLEOTIDE SEQUENCE</scope>
</reference>
<keyword evidence="2" id="KW-1133">Transmembrane helix</keyword>
<evidence type="ECO:0000313" key="4">
    <source>
        <dbReference type="Proteomes" id="UP001174909"/>
    </source>
</evidence>
<keyword evidence="4" id="KW-1185">Reference proteome</keyword>
<feature type="transmembrane region" description="Helical" evidence="2">
    <location>
        <begin position="30"/>
        <end position="49"/>
    </location>
</feature>
<keyword evidence="2" id="KW-0812">Transmembrane</keyword>
<evidence type="ECO:0000256" key="2">
    <source>
        <dbReference type="SAM" id="Phobius"/>
    </source>
</evidence>
<sequence>MLGSISRGRLYVTNSVLHCQSNSSLLNLSFLSSLVLLVLLLISSLLLSLPPLFPPSFPPFLSPFRSPFLPLAGMSFSYSKSSELNGYAAMTVVPDTRLSDEECETAVISSPTHYPHSTPLSPHYITSPSSSSLSSVTSPGLECPPLPFRPSEPTVNREPLSSFSLLSSGHHPQPPQLLPQSLYTHQHHHPHTHHR</sequence>
<dbReference type="Proteomes" id="UP001174909">
    <property type="component" value="Unassembled WGS sequence"/>
</dbReference>
<protein>
    <submittedName>
        <fullName evidence="3">Uncharacterized protein</fullName>
    </submittedName>
</protein>